<evidence type="ECO:0000256" key="1">
    <source>
        <dbReference type="ARBA" id="ARBA00006530"/>
    </source>
</evidence>
<dbReference type="SUPFAM" id="SSF53756">
    <property type="entry name" value="UDP-Glycosyltransferase/glycogen phosphorylase"/>
    <property type="match status" value="1"/>
</dbReference>
<name>A0AAJ0U6P5_9GAMM</name>
<dbReference type="InterPro" id="IPR036412">
    <property type="entry name" value="HAD-like_sf"/>
</dbReference>
<evidence type="ECO:0000313" key="9">
    <source>
        <dbReference type="EMBL" id="MBK1706291.1"/>
    </source>
</evidence>
<dbReference type="GO" id="GO:0016787">
    <property type="term" value="F:hydrolase activity"/>
    <property type="evidence" value="ECO:0007669"/>
    <property type="project" value="UniProtKB-KW"/>
</dbReference>
<dbReference type="Gene3D" id="3.40.50.2000">
    <property type="entry name" value="Glycogen Phosphorylase B"/>
    <property type="match status" value="2"/>
</dbReference>
<evidence type="ECO:0000256" key="5">
    <source>
        <dbReference type="ARBA" id="ARBA00047471"/>
    </source>
</evidence>
<proteinExistence type="inferred from homology"/>
<protein>
    <recommendedName>
        <fullName evidence="2">sucrose-phosphate synthase</fullName>
        <ecNumber evidence="2">2.4.1.14</ecNumber>
    </recommendedName>
</protein>
<evidence type="ECO:0000259" key="7">
    <source>
        <dbReference type="Pfam" id="PF05116"/>
    </source>
</evidence>
<dbReference type="AlphaFoldDB" id="A0AAJ0U6P5"/>
<keyword evidence="3" id="KW-0328">Glycosyltransferase</keyword>
<organism evidence="9 10">
    <name type="scientific">Halochromatium glycolicum</name>
    <dbReference type="NCBI Taxonomy" id="85075"/>
    <lineage>
        <taxon>Bacteria</taxon>
        <taxon>Pseudomonadati</taxon>
        <taxon>Pseudomonadota</taxon>
        <taxon>Gammaproteobacteria</taxon>
        <taxon>Chromatiales</taxon>
        <taxon>Chromatiaceae</taxon>
        <taxon>Halochromatium</taxon>
    </lineage>
</organism>
<dbReference type="Proteomes" id="UP001296776">
    <property type="component" value="Unassembled WGS sequence"/>
</dbReference>
<dbReference type="CDD" id="cd03800">
    <property type="entry name" value="GT4_sucrose_synthase"/>
    <property type="match status" value="1"/>
</dbReference>
<dbReference type="NCBIfam" id="TIGR02471">
    <property type="entry name" value="sucr_syn_bact_C"/>
    <property type="match status" value="1"/>
</dbReference>
<dbReference type="Gene3D" id="3.90.1070.10">
    <property type="match status" value="1"/>
</dbReference>
<gene>
    <name evidence="9" type="ORF">CKO40_17485</name>
</gene>
<reference evidence="9" key="2">
    <citation type="journal article" date="2020" name="Microorganisms">
        <title>Osmotic Adaptation and Compatible Solute Biosynthesis of Phototrophic Bacteria as Revealed from Genome Analyses.</title>
        <authorList>
            <person name="Imhoff J.F."/>
            <person name="Rahn T."/>
            <person name="Kunzel S."/>
            <person name="Keller A."/>
            <person name="Neulinger S.C."/>
        </authorList>
    </citation>
    <scope>NUCLEOTIDE SEQUENCE</scope>
    <source>
        <strain evidence="9">DSM 11080</strain>
    </source>
</reference>
<keyword evidence="4" id="KW-0808">Transferase</keyword>
<dbReference type="RefSeq" id="WP_200347744.1">
    <property type="nucleotide sequence ID" value="NZ_NRSJ01000038.1"/>
</dbReference>
<comment type="similarity">
    <text evidence="1">Belongs to the glycosyltransferase 1 family.</text>
</comment>
<dbReference type="InterPro" id="IPR023214">
    <property type="entry name" value="HAD_sf"/>
</dbReference>
<dbReference type="InterPro" id="IPR006380">
    <property type="entry name" value="SPP-like_dom"/>
</dbReference>
<accession>A0AAJ0U6P5</accession>
<dbReference type="GO" id="GO:0046524">
    <property type="term" value="F:sucrose-phosphate synthase activity"/>
    <property type="evidence" value="ECO:0007669"/>
    <property type="project" value="UniProtKB-EC"/>
</dbReference>
<evidence type="ECO:0000256" key="2">
    <source>
        <dbReference type="ARBA" id="ARBA00012536"/>
    </source>
</evidence>
<sequence length="727" mass="80703">MTPPPDSRYLVLISVHGLIRGNNLELGRDADTGGQTLYVVELARALAARDDVERVDLFTRLVDDPHLSPDYAQPVEEIGNGARIVRIEAGPAEYLPKEQLWDYLDTFADNMLGFLRDQETGPSLIHSHYADAGYVGTRVSNQLGVPLVHTGHSLGRVKRRRLLASGVKQEVIDARYNMDRRIDAEEETLGAASLVVTSTTQEIQEQYGLYDHYQPNRMSVIPPGTDLTRFHPPDGAEQKAPIKKELARFLREPKKPIILALSRPDERKNIATLVDAFGESEELQNTANLVIVAGNRDDIRDLDSGAQQVLTDILILIDLHDLYGKVAYPKHHSADEVPILYQIAAASRGVFINPALTEPFGLTLIEAAASGLPIVATEDGGPIDIISHCKNGILIDPLDKQDITKALLKVVSDASRWRSMAKNGLSGVKAHYSWEAHAESYVKAIAPLLDKVEPPPRAPVARRPMLYHDRAIFTDLDQNLLGDPDALADFLRMIRENHSCTSFGIATGRRLDSALQVMRRYGIPRPDVLITALGTEIYYAPQLTADAAWARHIDHLWYPRRVRDVLADLPGIERQPKSEQSRYKVSFYIDPERAPCLDEIASILHQADLNVHLNLSFGQFLDVVPARASKGLALRYVADQFSIPIEHCLTAGGSGADEDMMRGNTLAVVVANRHHEELSQLTDTESIYFAEKPFAAGILEAIEHYRFFDACQVPRRPEDEAAQDSDG</sequence>
<dbReference type="Pfam" id="PF00534">
    <property type="entry name" value="Glycos_transf_1"/>
    <property type="match status" value="1"/>
</dbReference>
<dbReference type="InterPro" id="IPR012821">
    <property type="entry name" value="Sucrose_P_synth_Pase-like_dom"/>
</dbReference>
<keyword evidence="10" id="KW-1185">Reference proteome</keyword>
<comment type="caution">
    <text evidence="9">The sequence shown here is derived from an EMBL/GenBank/DDBJ whole genome shotgun (WGS) entry which is preliminary data.</text>
</comment>
<feature type="domain" description="Sucrose phosphatase-like" evidence="7">
    <location>
        <begin position="470"/>
        <end position="706"/>
    </location>
</feature>
<dbReference type="InterPro" id="IPR028098">
    <property type="entry name" value="Glyco_trans_4-like_N"/>
</dbReference>
<feature type="domain" description="Glycosyl transferase family 1" evidence="6">
    <location>
        <begin position="249"/>
        <end position="424"/>
    </location>
</feature>
<evidence type="ECO:0000256" key="4">
    <source>
        <dbReference type="ARBA" id="ARBA00022679"/>
    </source>
</evidence>
<dbReference type="Gene3D" id="3.40.50.1000">
    <property type="entry name" value="HAD superfamily/HAD-like"/>
    <property type="match status" value="1"/>
</dbReference>
<feature type="domain" description="Glycosyltransferase subfamily 4-like N-terminal" evidence="8">
    <location>
        <begin position="33"/>
        <end position="229"/>
    </location>
</feature>
<evidence type="ECO:0000259" key="8">
    <source>
        <dbReference type="Pfam" id="PF13439"/>
    </source>
</evidence>
<dbReference type="SUPFAM" id="SSF56784">
    <property type="entry name" value="HAD-like"/>
    <property type="match status" value="1"/>
</dbReference>
<evidence type="ECO:0000313" key="10">
    <source>
        <dbReference type="Proteomes" id="UP001296776"/>
    </source>
</evidence>
<dbReference type="PANTHER" id="PTHR46039:SF5">
    <property type="entry name" value="SUCROSE-PHOSPHATE SYNTHASE 3-RELATED"/>
    <property type="match status" value="1"/>
</dbReference>
<dbReference type="Pfam" id="PF13439">
    <property type="entry name" value="Glyco_transf_4"/>
    <property type="match status" value="1"/>
</dbReference>
<dbReference type="PANTHER" id="PTHR46039">
    <property type="entry name" value="SUCROSE-PHOSPHATE SYNTHASE 3-RELATED"/>
    <property type="match status" value="1"/>
</dbReference>
<dbReference type="EMBL" id="NRSJ01000038">
    <property type="protein sequence ID" value="MBK1706291.1"/>
    <property type="molecule type" value="Genomic_DNA"/>
</dbReference>
<comment type="catalytic activity">
    <reaction evidence="5">
        <text>beta-D-fructose 6-phosphate + UDP-alpha-D-glucose = sucrose 6(F)-phosphate + UDP + H(+)</text>
        <dbReference type="Rhea" id="RHEA:22172"/>
        <dbReference type="ChEBI" id="CHEBI:15378"/>
        <dbReference type="ChEBI" id="CHEBI:57634"/>
        <dbReference type="ChEBI" id="CHEBI:57723"/>
        <dbReference type="ChEBI" id="CHEBI:58223"/>
        <dbReference type="ChEBI" id="CHEBI:58885"/>
        <dbReference type="EC" id="2.4.1.14"/>
    </reaction>
</comment>
<reference evidence="9" key="1">
    <citation type="submission" date="2017-08" db="EMBL/GenBank/DDBJ databases">
        <authorList>
            <person name="Imhoff J.F."/>
            <person name="Rahn T."/>
            <person name="Kuenzel S."/>
            <person name="Neulinger S.C."/>
        </authorList>
    </citation>
    <scope>NUCLEOTIDE SEQUENCE</scope>
    <source>
        <strain evidence="9">DSM 11080</strain>
    </source>
</reference>
<dbReference type="InterPro" id="IPR044161">
    <property type="entry name" value="SPS"/>
</dbReference>
<dbReference type="EC" id="2.4.1.14" evidence="2"/>
<dbReference type="NCBIfam" id="TIGR02472">
    <property type="entry name" value="sucr_P_syn_N"/>
    <property type="match status" value="1"/>
</dbReference>
<dbReference type="InterPro" id="IPR012822">
    <property type="entry name" value="SucroseP_synth_GlycoTrfase_dom"/>
</dbReference>
<dbReference type="Pfam" id="PF05116">
    <property type="entry name" value="S6PP"/>
    <property type="match status" value="1"/>
</dbReference>
<evidence type="ECO:0000259" key="6">
    <source>
        <dbReference type="Pfam" id="PF00534"/>
    </source>
</evidence>
<evidence type="ECO:0000256" key="3">
    <source>
        <dbReference type="ARBA" id="ARBA00022676"/>
    </source>
</evidence>
<keyword evidence="9" id="KW-0378">Hydrolase</keyword>
<dbReference type="InterPro" id="IPR001296">
    <property type="entry name" value="Glyco_trans_1"/>
</dbReference>